<dbReference type="EMBL" id="JACT01000006">
    <property type="protein sequence ID" value="KMS52392.1"/>
    <property type="molecule type" value="Genomic_DNA"/>
</dbReference>
<dbReference type="PATRIC" id="fig|1420583.3.peg.4072"/>
<dbReference type="Proteomes" id="UP000052232">
    <property type="component" value="Unassembled WGS sequence"/>
</dbReference>
<reference evidence="1 2" key="1">
    <citation type="journal article" date="2015" name="G3 (Bethesda)">
        <title>Insights into Ongoing Evolution of the Hexachlorocyclohexane Catabolic Pathway from Comparative Genomics of Ten Sphingomonadaceae Strains.</title>
        <authorList>
            <person name="Pearce S.L."/>
            <person name="Oakeshott J.G."/>
            <person name="Pandey G."/>
        </authorList>
    </citation>
    <scope>NUCLEOTIDE SEQUENCE [LARGE SCALE GENOMIC DNA]</scope>
    <source>
        <strain evidence="1 2">LL01</strain>
    </source>
</reference>
<dbReference type="STRING" id="1420583.V473_21295"/>
<protein>
    <submittedName>
        <fullName evidence="1">Mobilization protein</fullName>
    </submittedName>
</protein>
<evidence type="ECO:0000313" key="2">
    <source>
        <dbReference type="Proteomes" id="UP000052232"/>
    </source>
</evidence>
<name>A0A0J7XL40_9SPHN</name>
<dbReference type="AlphaFoldDB" id="A0A0J7XL40"/>
<keyword evidence="2" id="KW-1185">Reference proteome</keyword>
<accession>A0A0J7XL40</accession>
<organism evidence="1 2">
    <name type="scientific">Sphingobium cupriresistens LL01</name>
    <dbReference type="NCBI Taxonomy" id="1420583"/>
    <lineage>
        <taxon>Bacteria</taxon>
        <taxon>Pseudomonadati</taxon>
        <taxon>Pseudomonadota</taxon>
        <taxon>Alphaproteobacteria</taxon>
        <taxon>Sphingomonadales</taxon>
        <taxon>Sphingomonadaceae</taxon>
        <taxon>Sphingobium</taxon>
    </lineage>
</organism>
<evidence type="ECO:0000313" key="1">
    <source>
        <dbReference type="EMBL" id="KMS52392.1"/>
    </source>
</evidence>
<dbReference type="RefSeq" id="WP_066608969.1">
    <property type="nucleotide sequence ID" value="NZ_KQ130437.1"/>
</dbReference>
<gene>
    <name evidence="1" type="ORF">V473_21295</name>
</gene>
<comment type="caution">
    <text evidence="1">The sequence shown here is derived from an EMBL/GenBank/DDBJ whole genome shotgun (WGS) entry which is preliminary data.</text>
</comment>
<proteinExistence type="predicted"/>
<sequence>MAFFGLRLPDDLAARFDAKAIAAGGRSALLRKLIDGALEDAGEASSETALPRTRTTDRLQLRLMREDIVQLDAAADARGLKRTEWLVMLLRRRLHATSPPPRGDRVLIAQSWRELNRIGINLNQAVHALHAATMVDSRLDLAREAARVASFRDEVADQLRVLGRALKGDMAYWDTADE</sequence>